<dbReference type="Proteomes" id="UP000002734">
    <property type="component" value="Chromosome"/>
</dbReference>
<proteinExistence type="inferred from homology"/>
<dbReference type="FunFam" id="3.30.830.10:FF:000012">
    <property type="entry name" value="Protease 3"/>
    <property type="match status" value="1"/>
</dbReference>
<dbReference type="InterPro" id="IPR054734">
    <property type="entry name" value="PqqF-like_C_4"/>
</dbReference>
<evidence type="ECO:0000259" key="16">
    <source>
        <dbReference type="Pfam" id="PF00675"/>
    </source>
</evidence>
<keyword evidence="15" id="KW-0732">Signal</keyword>
<evidence type="ECO:0000256" key="1">
    <source>
        <dbReference type="ARBA" id="ARBA00001947"/>
    </source>
</evidence>
<keyword evidence="21" id="KW-1185">Reference proteome</keyword>
<dbReference type="InterPro" id="IPR001431">
    <property type="entry name" value="Pept_M16_Zn_BS"/>
</dbReference>
<keyword evidence="7" id="KW-0479">Metal-binding</keyword>
<dbReference type="GO" id="GO:0005737">
    <property type="term" value="C:cytoplasm"/>
    <property type="evidence" value="ECO:0007669"/>
    <property type="project" value="UniProtKB-ARBA"/>
</dbReference>
<evidence type="ECO:0000256" key="10">
    <source>
        <dbReference type="ARBA" id="ARBA00023049"/>
    </source>
</evidence>
<feature type="chain" id="PRO_5002960389" description="Protease 3" evidence="15">
    <location>
        <begin position="23"/>
        <end position="981"/>
    </location>
</feature>
<evidence type="ECO:0000256" key="4">
    <source>
        <dbReference type="ARBA" id="ARBA00012449"/>
    </source>
</evidence>
<evidence type="ECO:0000313" key="21">
    <source>
        <dbReference type="Proteomes" id="UP000002734"/>
    </source>
</evidence>
<keyword evidence="9" id="KW-0862">Zinc</keyword>
<dbReference type="GO" id="GO:0046872">
    <property type="term" value="F:metal ion binding"/>
    <property type="evidence" value="ECO:0007669"/>
    <property type="project" value="UniProtKB-KW"/>
</dbReference>
<keyword evidence="6" id="KW-0645">Protease</keyword>
<sequence>MRKSVSWVSLALLLFWMPFSQAAEGWQPLPETIRKSEQDPRQYQAIRLDNAMTVLLVSDPQAVKSLVALALPIGSLDNPPQQPGLAHYLEHMLLMGSHRYPQPESLSEFLKMHGGSHNASTASYRTAFYLEVENAALEQATDRLADAIAEPLLDPVNADKERNAVNAELTMARSRDGLRMAQVGAETINPAHPGSRFAGGNLETLSDKPGSKLHDELLRFYQHYYSANLMKGVIYSNLPLPQMASIAVSTFGRIPNRQASVPKMAVPVVTDEQRGLFIHYVPARPNKQLRLEFRIDDNSPFFRSKTDGYISYLIGNRSQNTLSEWLQKQGLADSVYAGADPMSERNSGVFTITVDLTDKGLAQQDDVIAAVFGYLKQIRRDGIQQRYFDEISRMLNVDFRYPSISRDMGYVEWLVDTMLRVPVEYTLAAPYLADKFDPASVAARLDDMTPEKARIWVISPEQPHNRVAYFVDAPYQVDRISAARIEAWRQREKTLALSLPATNPYIPDDFSLITADAAITHPNVLINEPGLRLFYMPSRYFANEPKADITLMLRNQISSDTARHQVLFALNDYLAGLALDALSYQASVGGINFSTGINNGLVMKASGYTQHLPELLLNLVSEYAGFSVTEEQLAQAKSWYAEQLDAADKAKAYEQAMHPIQGLSRVPYSERSERRQLLNDITLKELMAYRGQLLQHAAPEMLVVGNLPAERVTALARMLRERLGCGGTVWWKAPEISIDQSQRALVQKMGASTDSALAAAYIPTGYDEIQGAAYSKLLGQIIHPWFFNQLRTEEQLGYAVFAMPIVVDRQWGIGFLMQSNSQQPAYLYQRYQDFFAKAIPRLRAMSPESFAQNKQGLINTISQPPQTLEEEVGRLRSDLERENFAFDTRQQLITRLSAMTVEQLANFFQQALQPQGLAVLSQVSGSSQGQSDYAMPAGWRTYATTSALQQTLNIRTEGAVVSTLPSSSPTKPETAVVAVSQ</sequence>
<evidence type="ECO:0000259" key="17">
    <source>
        <dbReference type="Pfam" id="PF05193"/>
    </source>
</evidence>
<dbReference type="KEGG" id="dda:Dd703_3008"/>
<dbReference type="HOGENOM" id="CLU_004639_1_3_6"/>
<feature type="signal peptide" evidence="15">
    <location>
        <begin position="1"/>
        <end position="22"/>
    </location>
</feature>
<organism evidence="20 21">
    <name type="scientific">Musicola paradisiaca (strain Ech703)</name>
    <name type="common">Dickeya paradisiaca</name>
    <name type="synonym">Dickeya dadantii</name>
    <dbReference type="NCBI Taxonomy" id="579405"/>
    <lineage>
        <taxon>Bacteria</taxon>
        <taxon>Pseudomonadati</taxon>
        <taxon>Pseudomonadota</taxon>
        <taxon>Gammaproteobacteria</taxon>
        <taxon>Enterobacterales</taxon>
        <taxon>Pectobacteriaceae</taxon>
        <taxon>Musicola</taxon>
    </lineage>
</organism>
<name>C6CC23_MUSP7</name>
<dbReference type="InterPro" id="IPR050626">
    <property type="entry name" value="Peptidase_M16"/>
</dbReference>
<evidence type="ECO:0000256" key="9">
    <source>
        <dbReference type="ARBA" id="ARBA00022833"/>
    </source>
</evidence>
<comment type="cofactor">
    <cofactor evidence="1">
        <name>Zn(2+)</name>
        <dbReference type="ChEBI" id="CHEBI:29105"/>
    </cofactor>
</comment>
<dbReference type="InterPro" id="IPR011765">
    <property type="entry name" value="Pept_M16_N"/>
</dbReference>
<dbReference type="Pfam" id="PF05193">
    <property type="entry name" value="Peptidase_M16_C"/>
    <property type="match status" value="1"/>
</dbReference>
<accession>C6CC23</accession>
<dbReference type="Pfam" id="PF16187">
    <property type="entry name" value="Peptidase_M16_M"/>
    <property type="match status" value="1"/>
</dbReference>
<dbReference type="Pfam" id="PF22456">
    <property type="entry name" value="PqqF-like_C_4"/>
    <property type="match status" value="1"/>
</dbReference>
<dbReference type="RefSeq" id="WP_015854684.1">
    <property type="nucleotide sequence ID" value="NC_012880.1"/>
</dbReference>
<feature type="domain" description="Peptidase M16 middle/third" evidence="18">
    <location>
        <begin position="399"/>
        <end position="668"/>
    </location>
</feature>
<feature type="domain" description="Peptidase M16 N-terminal" evidence="16">
    <location>
        <begin position="54"/>
        <end position="190"/>
    </location>
</feature>
<feature type="domain" description="Peptidase M16 C-terminal" evidence="17">
    <location>
        <begin position="214"/>
        <end position="393"/>
    </location>
</feature>
<dbReference type="InterPro" id="IPR032632">
    <property type="entry name" value="Peptidase_M16_M"/>
</dbReference>
<evidence type="ECO:0000259" key="18">
    <source>
        <dbReference type="Pfam" id="PF16187"/>
    </source>
</evidence>
<dbReference type="eggNOG" id="COG1025">
    <property type="taxonomic scope" value="Bacteria"/>
</dbReference>
<evidence type="ECO:0000256" key="8">
    <source>
        <dbReference type="ARBA" id="ARBA00022801"/>
    </source>
</evidence>
<evidence type="ECO:0000313" key="20">
    <source>
        <dbReference type="EMBL" id="ACS86783.1"/>
    </source>
</evidence>
<dbReference type="MEROPS" id="M16.001"/>
<dbReference type="Pfam" id="PF00675">
    <property type="entry name" value="Peptidase_M16"/>
    <property type="match status" value="1"/>
</dbReference>
<evidence type="ECO:0000256" key="2">
    <source>
        <dbReference type="ARBA" id="ARBA00002184"/>
    </source>
</evidence>
<feature type="domain" description="Coenzyme PQQ synthesis protein F-like C-terminal lobe" evidence="19">
    <location>
        <begin position="777"/>
        <end position="875"/>
    </location>
</feature>
<evidence type="ECO:0000256" key="7">
    <source>
        <dbReference type="ARBA" id="ARBA00022723"/>
    </source>
</evidence>
<dbReference type="Gene3D" id="3.30.830.10">
    <property type="entry name" value="Metalloenzyme, LuxS/M16 peptidase-like"/>
    <property type="match status" value="4"/>
</dbReference>
<evidence type="ECO:0000256" key="12">
    <source>
        <dbReference type="ARBA" id="ARBA00031184"/>
    </source>
</evidence>
<evidence type="ECO:0000259" key="19">
    <source>
        <dbReference type="Pfam" id="PF22456"/>
    </source>
</evidence>
<dbReference type="SUPFAM" id="SSF63411">
    <property type="entry name" value="LuxS/MPP-like metallohydrolase"/>
    <property type="match status" value="4"/>
</dbReference>
<dbReference type="EMBL" id="CP001654">
    <property type="protein sequence ID" value="ACS86783.1"/>
    <property type="molecule type" value="Genomic_DNA"/>
</dbReference>
<evidence type="ECO:0000256" key="5">
    <source>
        <dbReference type="ARBA" id="ARBA00017565"/>
    </source>
</evidence>
<dbReference type="PANTHER" id="PTHR43690:SF18">
    <property type="entry name" value="INSULIN-DEGRADING ENZYME-RELATED"/>
    <property type="match status" value="1"/>
</dbReference>
<dbReference type="NCBIfam" id="NF011681">
    <property type="entry name" value="PRK15101.1"/>
    <property type="match status" value="1"/>
</dbReference>
<dbReference type="InterPro" id="IPR011249">
    <property type="entry name" value="Metalloenz_LuxS/M16"/>
</dbReference>
<dbReference type="InterPro" id="IPR007863">
    <property type="entry name" value="Peptidase_M16_C"/>
</dbReference>
<dbReference type="GO" id="GO:0004222">
    <property type="term" value="F:metalloendopeptidase activity"/>
    <property type="evidence" value="ECO:0007669"/>
    <property type="project" value="UniProtKB-EC"/>
</dbReference>
<dbReference type="EC" id="3.4.24.55" evidence="4"/>
<comment type="function">
    <text evidence="2">Endopeptidase that degrades small peptides of less than 7 kDa, such as glucagon and insulin.</text>
</comment>
<evidence type="ECO:0000256" key="3">
    <source>
        <dbReference type="ARBA" id="ARBA00007261"/>
    </source>
</evidence>
<dbReference type="AlphaFoldDB" id="C6CC23"/>
<dbReference type="GO" id="GO:0006508">
    <property type="term" value="P:proteolysis"/>
    <property type="evidence" value="ECO:0007669"/>
    <property type="project" value="UniProtKB-KW"/>
</dbReference>
<keyword evidence="10" id="KW-0482">Metalloprotease</keyword>
<gene>
    <name evidence="20" type="ordered locus">Dd703_3008</name>
</gene>
<evidence type="ECO:0000256" key="14">
    <source>
        <dbReference type="RuleBase" id="RU004447"/>
    </source>
</evidence>
<evidence type="ECO:0000256" key="15">
    <source>
        <dbReference type="SAM" id="SignalP"/>
    </source>
</evidence>
<dbReference type="PANTHER" id="PTHR43690">
    <property type="entry name" value="NARDILYSIN"/>
    <property type="match status" value="1"/>
</dbReference>
<evidence type="ECO:0000256" key="11">
    <source>
        <dbReference type="ARBA" id="ARBA00029597"/>
    </source>
</evidence>
<evidence type="ECO:0000256" key="6">
    <source>
        <dbReference type="ARBA" id="ARBA00022670"/>
    </source>
</evidence>
<keyword evidence="8 20" id="KW-0378">Hydrolase</keyword>
<protein>
    <recommendedName>
        <fullName evidence="5">Protease 3</fullName>
        <ecNumber evidence="4">3.4.24.55</ecNumber>
    </recommendedName>
    <alternativeName>
        <fullName evidence="13">Pitrilysin</fullName>
    </alternativeName>
    <alternativeName>
        <fullName evidence="12">Protease III</fullName>
    </alternativeName>
    <alternativeName>
        <fullName evidence="11">Protease pi</fullName>
    </alternativeName>
</protein>
<dbReference type="STRING" id="579405.Dd703_3008"/>
<dbReference type="PROSITE" id="PS00143">
    <property type="entry name" value="INSULINASE"/>
    <property type="match status" value="1"/>
</dbReference>
<reference evidence="20" key="1">
    <citation type="submission" date="2009-06" db="EMBL/GenBank/DDBJ databases">
        <title>Complete sequence of Dickeya dadantii Ech703.</title>
        <authorList>
            <consortium name="US DOE Joint Genome Institute"/>
            <person name="Lucas S."/>
            <person name="Copeland A."/>
            <person name="Lapidus A."/>
            <person name="Glavina del Rio T."/>
            <person name="Dalin E."/>
            <person name="Tice H."/>
            <person name="Bruce D."/>
            <person name="Goodwin L."/>
            <person name="Pitluck S."/>
            <person name="Chertkov O."/>
            <person name="Brettin T."/>
            <person name="Detter J.C."/>
            <person name="Han C."/>
            <person name="Larimer F."/>
            <person name="Land M."/>
            <person name="Hauser L."/>
            <person name="Kyrpides N."/>
            <person name="Mikhailova N."/>
            <person name="Balakrishnan V."/>
            <person name="Glasner J."/>
            <person name="Perna N.T."/>
        </authorList>
    </citation>
    <scope>NUCLEOTIDE SEQUENCE [LARGE SCALE GENOMIC DNA]</scope>
    <source>
        <strain evidence="20">Ech703</strain>
    </source>
</reference>
<evidence type="ECO:0000256" key="13">
    <source>
        <dbReference type="ARBA" id="ARBA00033450"/>
    </source>
</evidence>
<comment type="similarity">
    <text evidence="3 14">Belongs to the peptidase M16 family.</text>
</comment>